<name>A0ABQ8MNV6_LABRO</name>
<dbReference type="Proteomes" id="UP000830375">
    <property type="component" value="Unassembled WGS sequence"/>
</dbReference>
<accession>A0ABQ8MNV6</accession>
<dbReference type="SUPFAM" id="SSF110004">
    <property type="entry name" value="Glycolipid transfer protein, GLTP"/>
    <property type="match status" value="1"/>
</dbReference>
<dbReference type="PANTHER" id="PTHR10219:SF93">
    <property type="entry name" value="CERAMIDE-1-PHOSPHATE TRANSFER PROTEIN"/>
    <property type="match status" value="1"/>
</dbReference>
<dbReference type="Gene3D" id="1.10.3520.10">
    <property type="entry name" value="Glycolipid transfer protein"/>
    <property type="match status" value="1"/>
</dbReference>
<evidence type="ECO:0000259" key="1">
    <source>
        <dbReference type="Pfam" id="PF08718"/>
    </source>
</evidence>
<protein>
    <submittedName>
        <fullName evidence="2">Ceramide-1-phosphate transfer protein</fullName>
    </submittedName>
</protein>
<dbReference type="InterPro" id="IPR036497">
    <property type="entry name" value="GLTP_sf"/>
</dbReference>
<sequence>MVYSPITYPLPLIVDGSLENHWNTCSKFYNIKNKVLSFIKVNSSDDDVAPLKVCPGQRFQVADLLAHLQAAPVSTNDVLLKPYLASWDELIKFLEALGPMVGIISQEIESKTSIIRDLAQKAEKEAEKKMKDRKIMPQQSDPVLMISHDRSSNYSKMNHRLSFGYTSSRSMIKWELDNDLVDFHKHTNSGCRTLLRLHRALLWLQSFLEELGKDATEGEHLRRPSDLCKETYQRTLARHHSWWVRKAAELAFLAMPERPYFYQLVCVETQAEATVVLNRVVKAIEEVYERNEVALQEHGMLDLP</sequence>
<evidence type="ECO:0000313" key="2">
    <source>
        <dbReference type="EMBL" id="KAI2664539.1"/>
    </source>
</evidence>
<proteinExistence type="predicted"/>
<evidence type="ECO:0000313" key="3">
    <source>
        <dbReference type="Proteomes" id="UP000830375"/>
    </source>
</evidence>
<keyword evidence="3" id="KW-1185">Reference proteome</keyword>
<feature type="domain" description="Glycolipid transfer protein" evidence="1">
    <location>
        <begin position="145"/>
        <end position="266"/>
    </location>
</feature>
<dbReference type="PANTHER" id="PTHR10219">
    <property type="entry name" value="GLYCOLIPID TRANSFER PROTEIN-RELATED"/>
    <property type="match status" value="1"/>
</dbReference>
<dbReference type="Pfam" id="PF08718">
    <property type="entry name" value="GLTP"/>
    <property type="match status" value="2"/>
</dbReference>
<dbReference type="EMBL" id="JACTAM010000005">
    <property type="protein sequence ID" value="KAI2664539.1"/>
    <property type="molecule type" value="Genomic_DNA"/>
</dbReference>
<comment type="caution">
    <text evidence="2">The sequence shown here is derived from an EMBL/GenBank/DDBJ whole genome shotgun (WGS) entry which is preliminary data.</text>
</comment>
<gene>
    <name evidence="2" type="ORF">H4Q32_002771</name>
</gene>
<organism evidence="2 3">
    <name type="scientific">Labeo rohita</name>
    <name type="common">Indian major carp</name>
    <name type="synonym">Cyprinus rohita</name>
    <dbReference type="NCBI Taxonomy" id="84645"/>
    <lineage>
        <taxon>Eukaryota</taxon>
        <taxon>Metazoa</taxon>
        <taxon>Chordata</taxon>
        <taxon>Craniata</taxon>
        <taxon>Vertebrata</taxon>
        <taxon>Euteleostomi</taxon>
        <taxon>Actinopterygii</taxon>
        <taxon>Neopterygii</taxon>
        <taxon>Teleostei</taxon>
        <taxon>Ostariophysi</taxon>
        <taxon>Cypriniformes</taxon>
        <taxon>Cyprinidae</taxon>
        <taxon>Labeoninae</taxon>
        <taxon>Labeonini</taxon>
        <taxon>Labeo</taxon>
    </lineage>
</organism>
<feature type="domain" description="Glycolipid transfer protein" evidence="1">
    <location>
        <begin position="79"/>
        <end position="126"/>
    </location>
</feature>
<dbReference type="InterPro" id="IPR014830">
    <property type="entry name" value="Glycolipid_transfer_prot_dom"/>
</dbReference>
<reference evidence="2 3" key="1">
    <citation type="submission" date="2022-01" db="EMBL/GenBank/DDBJ databases">
        <title>A high-quality chromosome-level genome assembly of rohu carp, Labeo rohita.</title>
        <authorList>
            <person name="Arick M.A. II"/>
            <person name="Hsu C.-Y."/>
            <person name="Magbanua Z."/>
            <person name="Pechanova O."/>
            <person name="Grover C."/>
            <person name="Miller E."/>
            <person name="Thrash A."/>
            <person name="Ezzel L."/>
            <person name="Alam S."/>
            <person name="Benzie J."/>
            <person name="Hamilton M."/>
            <person name="Karsi A."/>
            <person name="Lawrence M.L."/>
            <person name="Peterson D.G."/>
        </authorList>
    </citation>
    <scope>NUCLEOTIDE SEQUENCE [LARGE SCALE GENOMIC DNA]</scope>
    <source>
        <strain evidence="3">BAU-BD-2019</strain>
        <tissue evidence="2">Blood</tissue>
    </source>
</reference>